<proteinExistence type="predicted"/>
<evidence type="ECO:0000256" key="1">
    <source>
        <dbReference type="SAM" id="Phobius"/>
    </source>
</evidence>
<feature type="transmembrane region" description="Helical" evidence="1">
    <location>
        <begin position="108"/>
        <end position="126"/>
    </location>
</feature>
<name>A0A7Y9J593_9PSEU</name>
<dbReference type="Proteomes" id="UP000535890">
    <property type="component" value="Unassembled WGS sequence"/>
</dbReference>
<evidence type="ECO:0008006" key="4">
    <source>
        <dbReference type="Google" id="ProtNLM"/>
    </source>
</evidence>
<organism evidence="2 3">
    <name type="scientific">Actinomycetospora corticicola</name>
    <dbReference type="NCBI Taxonomy" id="663602"/>
    <lineage>
        <taxon>Bacteria</taxon>
        <taxon>Bacillati</taxon>
        <taxon>Actinomycetota</taxon>
        <taxon>Actinomycetes</taxon>
        <taxon>Pseudonocardiales</taxon>
        <taxon>Pseudonocardiaceae</taxon>
        <taxon>Actinomycetospora</taxon>
    </lineage>
</organism>
<dbReference type="Pfam" id="PF13398">
    <property type="entry name" value="Peptidase_M50B"/>
    <property type="match status" value="1"/>
</dbReference>
<keyword evidence="1" id="KW-0472">Membrane</keyword>
<feature type="transmembrane region" description="Helical" evidence="1">
    <location>
        <begin position="155"/>
        <end position="174"/>
    </location>
</feature>
<keyword evidence="3" id="KW-1185">Reference proteome</keyword>
<keyword evidence="1" id="KW-1133">Transmembrane helix</keyword>
<dbReference type="EMBL" id="JACCBN010000001">
    <property type="protein sequence ID" value="NYD35469.1"/>
    <property type="molecule type" value="Genomic_DNA"/>
</dbReference>
<dbReference type="InterPro" id="IPR049500">
    <property type="entry name" value="Peptidase_M50B-like"/>
</dbReference>
<reference evidence="2 3" key="1">
    <citation type="submission" date="2020-07" db="EMBL/GenBank/DDBJ databases">
        <title>Sequencing the genomes of 1000 actinobacteria strains.</title>
        <authorList>
            <person name="Klenk H.-P."/>
        </authorList>
    </citation>
    <scope>NUCLEOTIDE SEQUENCE [LARGE SCALE GENOMIC DNA]</scope>
    <source>
        <strain evidence="2 3">DSM 45772</strain>
    </source>
</reference>
<feature type="transmembrane region" description="Helical" evidence="1">
    <location>
        <begin position="15"/>
        <end position="34"/>
    </location>
</feature>
<feature type="transmembrane region" description="Helical" evidence="1">
    <location>
        <begin position="133"/>
        <end position="149"/>
    </location>
</feature>
<comment type="caution">
    <text evidence="2">The sequence shown here is derived from an EMBL/GenBank/DDBJ whole genome shotgun (WGS) entry which is preliminary data.</text>
</comment>
<dbReference type="RefSeq" id="WP_179793301.1">
    <property type="nucleotide sequence ID" value="NZ_BAABHP010000004.1"/>
</dbReference>
<keyword evidence="1" id="KW-0812">Transmembrane</keyword>
<protein>
    <recommendedName>
        <fullName evidence="4">Peptidase M50B-like protein</fullName>
    </recommendedName>
</protein>
<feature type="transmembrane region" description="Helical" evidence="1">
    <location>
        <begin position="79"/>
        <end position="102"/>
    </location>
</feature>
<evidence type="ECO:0000313" key="2">
    <source>
        <dbReference type="EMBL" id="NYD35469.1"/>
    </source>
</evidence>
<dbReference type="AlphaFoldDB" id="A0A7Y9J593"/>
<evidence type="ECO:0000313" key="3">
    <source>
        <dbReference type="Proteomes" id="UP000535890"/>
    </source>
</evidence>
<feature type="transmembrane region" description="Helical" evidence="1">
    <location>
        <begin position="195"/>
        <end position="218"/>
    </location>
</feature>
<gene>
    <name evidence="2" type="ORF">BJ983_001571</name>
</gene>
<accession>A0A7Y9J593</accession>
<sequence>MVDELIDVSIVGEPVVYGAGFIALLLVVFTGSWAGSIPTLVHEGAHALMNVLTFRGLRGIHLSDGGGGFTESGTGEWGVGLYLTVPAGYLGPPLVGLGGAAVLADGNAWGVLVAVIVILALTFLAAANALANLVSLVAVVGLVLVLWLGSDVLQVALAAVVVWWLLLGGVRASVIMSRRAPSDAARMQSLTLLPALVWQTFWVTVAVVCLYAGGRLLFVGDAWPDGVWPFDVRA</sequence>